<keyword evidence="2" id="KW-1185">Reference proteome</keyword>
<proteinExistence type="predicted"/>
<sequence>MATHGLPTWPWTDASTEALPAAESLLLEAMRRWAEAAQRGRPALAAACLPLIAEDLAEAAPWLDAVLRLGDFGIGSPLQPRLTGQEPALLLAFALAQRSPRREALAGFLRLLPTISAHAAMGPGLALGLAFRRRGLLLANPFRNH</sequence>
<evidence type="ECO:0000313" key="1">
    <source>
        <dbReference type="EMBL" id="ONG44710.1"/>
    </source>
</evidence>
<dbReference type="RefSeq" id="WP_076960419.1">
    <property type="nucleotide sequence ID" value="NZ_MLCO01000392.1"/>
</dbReference>
<gene>
    <name evidence="1" type="ORF">BKE38_27490</name>
</gene>
<reference evidence="1 2" key="1">
    <citation type="submission" date="2016-10" db="EMBL/GenBank/DDBJ databases">
        <title>Draft Genome sequence of Roseomonas sp. strain M3.</title>
        <authorList>
            <person name="Subhash Y."/>
            <person name="Lee S."/>
        </authorList>
    </citation>
    <scope>NUCLEOTIDE SEQUENCE [LARGE SCALE GENOMIC DNA]</scope>
    <source>
        <strain evidence="1 2">M3</strain>
    </source>
</reference>
<dbReference type="Proteomes" id="UP000188879">
    <property type="component" value="Unassembled WGS sequence"/>
</dbReference>
<dbReference type="OrthoDB" id="7276331at2"/>
<dbReference type="AlphaFoldDB" id="A0A1V2GUR0"/>
<name>A0A1V2GUR0_9PROT</name>
<dbReference type="EMBL" id="MLCO01000392">
    <property type="protein sequence ID" value="ONG44710.1"/>
    <property type="molecule type" value="Genomic_DNA"/>
</dbReference>
<comment type="caution">
    <text evidence="1">The sequence shown here is derived from an EMBL/GenBank/DDBJ whole genome shotgun (WGS) entry which is preliminary data.</text>
</comment>
<evidence type="ECO:0000313" key="2">
    <source>
        <dbReference type="Proteomes" id="UP000188879"/>
    </source>
</evidence>
<protein>
    <submittedName>
        <fullName evidence="1">Uncharacterized protein</fullName>
    </submittedName>
</protein>
<accession>A0A1V2GUR0</accession>
<organism evidence="1 2">
    <name type="scientific">Teichococcus deserti</name>
    <dbReference type="NCBI Taxonomy" id="1817963"/>
    <lineage>
        <taxon>Bacteria</taxon>
        <taxon>Pseudomonadati</taxon>
        <taxon>Pseudomonadota</taxon>
        <taxon>Alphaproteobacteria</taxon>
        <taxon>Acetobacterales</taxon>
        <taxon>Roseomonadaceae</taxon>
        <taxon>Roseomonas</taxon>
    </lineage>
</organism>